<sequence>MFLIGYINGLQSYLHESEARTRTLGSRVVSMPQWRLALHFGMIVLSRARKAHTLMALGKFDEAEEMAISGVDCVKKSVSMAPFPFDRVEPMMAGWDDEAMQRCVSVFLKFPLFGASLAVDSIIITYPTGSPPLPTCFTVHLETLSFFIDIGGIPVTALRVFRDLNT</sequence>
<dbReference type="EMBL" id="ML220113">
    <property type="protein sequence ID" value="TGZ84277.1"/>
    <property type="molecule type" value="Genomic_DNA"/>
</dbReference>
<proteinExistence type="predicted"/>
<accession>A0A4S2N526</accession>
<protein>
    <submittedName>
        <fullName evidence="1">Uncharacterized protein</fullName>
    </submittedName>
</protein>
<evidence type="ECO:0000313" key="1">
    <source>
        <dbReference type="EMBL" id="TGZ84277.1"/>
    </source>
</evidence>
<reference evidence="1 2" key="1">
    <citation type="submission" date="2019-04" db="EMBL/GenBank/DDBJ databases">
        <title>Comparative genomics and transcriptomics to analyze fruiting body development in filamentous ascomycetes.</title>
        <authorList>
            <consortium name="DOE Joint Genome Institute"/>
            <person name="Lutkenhaus R."/>
            <person name="Traeger S."/>
            <person name="Breuer J."/>
            <person name="Kuo A."/>
            <person name="Lipzen A."/>
            <person name="Pangilinan J."/>
            <person name="Dilworth D."/>
            <person name="Sandor L."/>
            <person name="Poggeler S."/>
            <person name="Barry K."/>
            <person name="Grigoriev I.V."/>
            <person name="Nowrousian M."/>
        </authorList>
    </citation>
    <scope>NUCLEOTIDE SEQUENCE [LARGE SCALE GENOMIC DNA]</scope>
    <source>
        <strain evidence="1 2">CBS 389.68</strain>
    </source>
</reference>
<name>A0A4S2N526_9PEZI</name>
<dbReference type="AlphaFoldDB" id="A0A4S2N526"/>
<evidence type="ECO:0000313" key="2">
    <source>
        <dbReference type="Proteomes" id="UP000298138"/>
    </source>
</evidence>
<keyword evidence="2" id="KW-1185">Reference proteome</keyword>
<dbReference type="InParanoid" id="A0A4S2N526"/>
<gene>
    <name evidence="1" type="ORF">EX30DRAFT_362190</name>
</gene>
<organism evidence="1 2">
    <name type="scientific">Ascodesmis nigricans</name>
    <dbReference type="NCBI Taxonomy" id="341454"/>
    <lineage>
        <taxon>Eukaryota</taxon>
        <taxon>Fungi</taxon>
        <taxon>Dikarya</taxon>
        <taxon>Ascomycota</taxon>
        <taxon>Pezizomycotina</taxon>
        <taxon>Pezizomycetes</taxon>
        <taxon>Pezizales</taxon>
        <taxon>Ascodesmidaceae</taxon>
        <taxon>Ascodesmis</taxon>
    </lineage>
</organism>
<dbReference type="Proteomes" id="UP000298138">
    <property type="component" value="Unassembled WGS sequence"/>
</dbReference>